<dbReference type="Gene3D" id="3.30.230.10">
    <property type="match status" value="1"/>
</dbReference>
<evidence type="ECO:0000259" key="2">
    <source>
        <dbReference type="Pfam" id="PF03719"/>
    </source>
</evidence>
<keyword evidence="4" id="KW-1185">Reference proteome</keyword>
<accession>A0ABQ6N1E2</accession>
<protein>
    <recommendedName>
        <fullName evidence="2">Small ribosomal subunit protein uS5 C-terminal domain-containing protein</fullName>
    </recommendedName>
</protein>
<dbReference type="Pfam" id="PF03719">
    <property type="entry name" value="Ribosomal_S5_C"/>
    <property type="match status" value="1"/>
</dbReference>
<dbReference type="InterPro" id="IPR005324">
    <property type="entry name" value="Ribosomal_uS5_C"/>
</dbReference>
<dbReference type="InterPro" id="IPR000851">
    <property type="entry name" value="Ribosomal_uS5"/>
</dbReference>
<feature type="non-terminal residue" evidence="3">
    <location>
        <position position="1"/>
    </location>
</feature>
<organism evidence="3 4">
    <name type="scientific">Tetraparma gracilis</name>
    <dbReference type="NCBI Taxonomy" id="2962635"/>
    <lineage>
        <taxon>Eukaryota</taxon>
        <taxon>Sar</taxon>
        <taxon>Stramenopiles</taxon>
        <taxon>Ochrophyta</taxon>
        <taxon>Bolidophyceae</taxon>
        <taxon>Parmales</taxon>
        <taxon>Triparmaceae</taxon>
        <taxon>Tetraparma</taxon>
    </lineage>
</organism>
<dbReference type="InterPro" id="IPR014721">
    <property type="entry name" value="Ribsml_uS5_D2-typ_fold_subgr"/>
</dbReference>
<sequence length="106" mass="11823">KNLIFMDRYENSALMSDLVGYHNNCKVVLRAVPPGRGMRAGPLVREILEMMGVTDCSAKAYGNRNPYSVVRATYKALKSHEGLDIIARKRGKRVMSLARAKQLNVA</sequence>
<dbReference type="PANTHER" id="PTHR48277:SF1">
    <property type="entry name" value="MITOCHONDRIAL RIBOSOMAL PROTEIN S5"/>
    <property type="match status" value="1"/>
</dbReference>
<name>A0ABQ6N1E2_9STRA</name>
<comment type="caution">
    <text evidence="3">The sequence shown here is derived from an EMBL/GenBank/DDBJ whole genome shotgun (WGS) entry which is preliminary data.</text>
</comment>
<proteinExistence type="predicted"/>
<reference evidence="3 4" key="1">
    <citation type="journal article" date="2023" name="Commun. Biol.">
        <title>Genome analysis of Parmales, the sister group of diatoms, reveals the evolutionary specialization of diatoms from phago-mixotrophs to photoautotrophs.</title>
        <authorList>
            <person name="Ban H."/>
            <person name="Sato S."/>
            <person name="Yoshikawa S."/>
            <person name="Yamada K."/>
            <person name="Nakamura Y."/>
            <person name="Ichinomiya M."/>
            <person name="Sato N."/>
            <person name="Blanc-Mathieu R."/>
            <person name="Endo H."/>
            <person name="Kuwata A."/>
            <person name="Ogata H."/>
        </authorList>
    </citation>
    <scope>NUCLEOTIDE SEQUENCE [LARGE SCALE GENOMIC DNA]</scope>
</reference>
<evidence type="ECO:0000256" key="1">
    <source>
        <dbReference type="ARBA" id="ARBA00004474"/>
    </source>
</evidence>
<feature type="domain" description="Small ribosomal subunit protein uS5 C-terminal" evidence="2">
    <location>
        <begin position="22"/>
        <end position="90"/>
    </location>
</feature>
<dbReference type="EMBL" id="BRYB01003525">
    <property type="protein sequence ID" value="GMI38221.1"/>
    <property type="molecule type" value="Genomic_DNA"/>
</dbReference>
<evidence type="ECO:0000313" key="4">
    <source>
        <dbReference type="Proteomes" id="UP001165060"/>
    </source>
</evidence>
<dbReference type="Proteomes" id="UP001165060">
    <property type="component" value="Unassembled WGS sequence"/>
</dbReference>
<dbReference type="SUPFAM" id="SSF54211">
    <property type="entry name" value="Ribosomal protein S5 domain 2-like"/>
    <property type="match status" value="1"/>
</dbReference>
<dbReference type="PANTHER" id="PTHR48277">
    <property type="entry name" value="MITOCHONDRIAL RIBOSOMAL PROTEIN S5"/>
    <property type="match status" value="1"/>
</dbReference>
<gene>
    <name evidence="3" type="ORF">TeGR_g12327</name>
</gene>
<dbReference type="InterPro" id="IPR020568">
    <property type="entry name" value="Ribosomal_Su5_D2-typ_SF"/>
</dbReference>
<evidence type="ECO:0000313" key="3">
    <source>
        <dbReference type="EMBL" id="GMI38221.1"/>
    </source>
</evidence>
<comment type="subcellular location">
    <subcellularLocation>
        <location evidence="1">Plastid</location>
    </subcellularLocation>
</comment>